<proteinExistence type="predicted"/>
<dbReference type="AlphaFoldDB" id="A0A7W9BCU1"/>
<sequence length="79" mass="8901">MVEQPWRGTTFRIDDIGNRLDDSSFWLMMMCAGNVWKYVPIRAITTHADIAIAASGLGLSVWVSRSCLSRRCFSLANFS</sequence>
<name>A0A7W9BCU1_9SPHN</name>
<keyword evidence="2" id="KW-1185">Reference proteome</keyword>
<organism evidence="1 2">
    <name type="scientific">Sphingomonas aerophila</name>
    <dbReference type="NCBI Taxonomy" id="1344948"/>
    <lineage>
        <taxon>Bacteria</taxon>
        <taxon>Pseudomonadati</taxon>
        <taxon>Pseudomonadota</taxon>
        <taxon>Alphaproteobacteria</taxon>
        <taxon>Sphingomonadales</taxon>
        <taxon>Sphingomonadaceae</taxon>
        <taxon>Sphingomonas</taxon>
    </lineage>
</organism>
<dbReference type="EMBL" id="JACIJK010000004">
    <property type="protein sequence ID" value="MBB5714880.1"/>
    <property type="molecule type" value="Genomic_DNA"/>
</dbReference>
<protein>
    <submittedName>
        <fullName evidence="1">Uncharacterized protein</fullName>
    </submittedName>
</protein>
<accession>A0A7W9BCU1</accession>
<evidence type="ECO:0000313" key="2">
    <source>
        <dbReference type="Proteomes" id="UP000546200"/>
    </source>
</evidence>
<dbReference type="Proteomes" id="UP000546200">
    <property type="component" value="Unassembled WGS sequence"/>
</dbReference>
<comment type="caution">
    <text evidence="1">The sequence shown here is derived from an EMBL/GenBank/DDBJ whole genome shotgun (WGS) entry which is preliminary data.</text>
</comment>
<reference evidence="1 2" key="1">
    <citation type="submission" date="2020-08" db="EMBL/GenBank/DDBJ databases">
        <title>Genomic Encyclopedia of Type Strains, Phase IV (KMG-IV): sequencing the most valuable type-strain genomes for metagenomic binning, comparative biology and taxonomic classification.</title>
        <authorList>
            <person name="Goeker M."/>
        </authorList>
    </citation>
    <scope>NUCLEOTIDE SEQUENCE [LARGE SCALE GENOMIC DNA]</scope>
    <source>
        <strain evidence="1 2">DSM 100044</strain>
    </source>
</reference>
<evidence type="ECO:0000313" key="1">
    <source>
        <dbReference type="EMBL" id="MBB5714880.1"/>
    </source>
</evidence>
<gene>
    <name evidence="1" type="ORF">FHS94_001716</name>
</gene>